<evidence type="ECO:0000256" key="2">
    <source>
        <dbReference type="ARBA" id="ARBA00023163"/>
    </source>
</evidence>
<dbReference type="PROSITE" id="PS50985">
    <property type="entry name" value="GRAS"/>
    <property type="match status" value="1"/>
</dbReference>
<protein>
    <submittedName>
        <fullName evidence="5">Scarecrow-like protein 3</fullName>
    </submittedName>
</protein>
<comment type="similarity">
    <text evidence="3">Belongs to the GRAS family.</text>
</comment>
<dbReference type="STRING" id="4615.A0A199W6G5"/>
<dbReference type="Proteomes" id="UP000092600">
    <property type="component" value="Unassembled WGS sequence"/>
</dbReference>
<organism evidence="5 6">
    <name type="scientific">Ananas comosus</name>
    <name type="common">Pineapple</name>
    <name type="synonym">Ananas ananas</name>
    <dbReference type="NCBI Taxonomy" id="4615"/>
    <lineage>
        <taxon>Eukaryota</taxon>
        <taxon>Viridiplantae</taxon>
        <taxon>Streptophyta</taxon>
        <taxon>Embryophyta</taxon>
        <taxon>Tracheophyta</taxon>
        <taxon>Spermatophyta</taxon>
        <taxon>Magnoliopsida</taxon>
        <taxon>Liliopsida</taxon>
        <taxon>Poales</taxon>
        <taxon>Bromeliaceae</taxon>
        <taxon>Bromelioideae</taxon>
        <taxon>Ananas</taxon>
    </lineage>
</organism>
<proteinExistence type="inferred from homology"/>
<keyword evidence="2" id="KW-0804">Transcription</keyword>
<evidence type="ECO:0000313" key="5">
    <source>
        <dbReference type="EMBL" id="OAY84904.1"/>
    </source>
</evidence>
<sequence>MGQDEFSPSTVTSSPLLLQSPWALAPFAAAAAATASSPTPFLGYGGSPWAAAASGDRGVELINLLRQCAFDVDAGSLERADACLARIAGLLSSSSASASSASPTGGGGGGGGGQATRFHRLATIFTDALARRLLRRPLPGAYEALLAPAASSDPLLVAAARRHFFDLCPFLKLAFLTSNQAILEQMEGERVVHIVDLAGPAADPAQWLALLRALRARPEGPPHLRITAVHDDPDALHRTSALLSKEADAHDMSFQFHPVLSRLDALDFDSLRVKTGEALAVSSVLQLHSLLPPAAAAADSNSTAALALRHAHHLSPGSFGELLERELSLGHGHGRGHPFSPSPDAHSLAPTPPHSPRRIESFLSGLLALAPKIVVVTEQEANHNGAAFCERFSEALYYYAAMFDCLETTAPRSAAEWGRVERLLLGEQIRNIVACEGAERRERHERLQRWAQRLRDAGFGHVPLSFDALLEARKLLQTFGRDGYKVDDWNGCFFFCWHERPLYSVSAWRCNRLSS</sequence>
<comment type="caution">
    <text evidence="3">Lacks conserved residue(s) required for the propagation of feature annotation.</text>
</comment>
<dbReference type="AlphaFoldDB" id="A0A199W6G5"/>
<dbReference type="EMBL" id="LSRQ01000161">
    <property type="protein sequence ID" value="OAY84904.1"/>
    <property type="molecule type" value="Genomic_DNA"/>
</dbReference>
<feature type="short sequence motif" description="VHIID" evidence="3">
    <location>
        <begin position="192"/>
        <end position="196"/>
    </location>
</feature>
<reference evidence="5 6" key="1">
    <citation type="journal article" date="2016" name="DNA Res.">
        <title>The draft genome of MD-2 pineapple using hybrid error correction of long reads.</title>
        <authorList>
            <person name="Redwan R.M."/>
            <person name="Saidin A."/>
            <person name="Kumar S.V."/>
        </authorList>
    </citation>
    <scope>NUCLEOTIDE SEQUENCE [LARGE SCALE GENOMIC DNA]</scope>
    <source>
        <strain evidence="6">cv. MD2</strain>
        <tissue evidence="5">Leaf</tissue>
    </source>
</reference>
<dbReference type="PANTHER" id="PTHR31636">
    <property type="entry name" value="OSJNBA0084A10.13 PROTEIN-RELATED"/>
    <property type="match status" value="1"/>
</dbReference>
<feature type="region of interest" description="Disordered" evidence="4">
    <location>
        <begin position="330"/>
        <end position="355"/>
    </location>
</feature>
<feature type="region of interest" description="SAW" evidence="3">
    <location>
        <begin position="434"/>
        <end position="509"/>
    </location>
</feature>
<dbReference type="InterPro" id="IPR005202">
    <property type="entry name" value="TF_GRAS"/>
</dbReference>
<accession>A0A199W6G5</accession>
<name>A0A199W6G5_ANACO</name>
<dbReference type="Pfam" id="PF03514">
    <property type="entry name" value="GRAS"/>
    <property type="match status" value="1"/>
</dbReference>
<feature type="region of interest" description="Leucine repeat II (LRII)" evidence="3">
    <location>
        <begin position="238"/>
        <end position="270"/>
    </location>
</feature>
<evidence type="ECO:0000256" key="4">
    <source>
        <dbReference type="SAM" id="MobiDB-lite"/>
    </source>
</evidence>
<keyword evidence="1" id="KW-0805">Transcription regulation</keyword>
<evidence type="ECO:0000256" key="1">
    <source>
        <dbReference type="ARBA" id="ARBA00023015"/>
    </source>
</evidence>
<comment type="caution">
    <text evidence="5">The sequence shown here is derived from an EMBL/GenBank/DDBJ whole genome shotgun (WGS) entry which is preliminary data.</text>
</comment>
<evidence type="ECO:0000313" key="6">
    <source>
        <dbReference type="Proteomes" id="UP000092600"/>
    </source>
</evidence>
<feature type="short sequence motif" description="LXXLL motif" evidence="3">
    <location>
        <begin position="287"/>
        <end position="291"/>
    </location>
</feature>
<gene>
    <name evidence="5" type="ORF">ACMD2_13903</name>
</gene>
<evidence type="ECO:0000256" key="3">
    <source>
        <dbReference type="PROSITE-ProRule" id="PRU01191"/>
    </source>
</evidence>